<protein>
    <submittedName>
        <fullName evidence="2">Uncharacterized protein</fullName>
    </submittedName>
</protein>
<feature type="compositionally biased region" description="Basic and acidic residues" evidence="1">
    <location>
        <begin position="22"/>
        <end position="31"/>
    </location>
</feature>
<reference evidence="2 3" key="1">
    <citation type="submission" date="2019-03" db="EMBL/GenBank/DDBJ databases">
        <title>Genomic Encyclopedia of Type Strains, Phase IV (KMG-IV): sequencing the most valuable type-strain genomes for metagenomic binning, comparative biology and taxonomic classification.</title>
        <authorList>
            <person name="Goeker M."/>
        </authorList>
    </citation>
    <scope>NUCLEOTIDE SEQUENCE [LARGE SCALE GENOMIC DNA]</scope>
    <source>
        <strain evidence="2 3">DSM 23917</strain>
    </source>
</reference>
<comment type="caution">
    <text evidence="2">The sequence shown here is derived from an EMBL/GenBank/DDBJ whole genome shotgun (WGS) entry which is preliminary data.</text>
</comment>
<proteinExistence type="predicted"/>
<name>A0A4V2SE06_9BACE</name>
<feature type="region of interest" description="Disordered" evidence="1">
    <location>
        <begin position="1"/>
        <end position="40"/>
    </location>
</feature>
<evidence type="ECO:0000313" key="3">
    <source>
        <dbReference type="Proteomes" id="UP000295600"/>
    </source>
</evidence>
<organism evidence="2 3">
    <name type="scientific">Prevotella heparinolytica</name>
    <dbReference type="NCBI Taxonomy" id="28113"/>
    <lineage>
        <taxon>Bacteria</taxon>
        <taxon>Pseudomonadati</taxon>
        <taxon>Bacteroidota</taxon>
        <taxon>Bacteroidia</taxon>
        <taxon>Bacteroidales</taxon>
        <taxon>Bacteroidaceae</taxon>
        <taxon>Bacteroides</taxon>
    </lineage>
</organism>
<feature type="non-terminal residue" evidence="2">
    <location>
        <position position="1"/>
    </location>
</feature>
<gene>
    <name evidence="2" type="ORF">EV202_1471</name>
</gene>
<accession>A0A4V2SE06</accession>
<dbReference type="EMBL" id="SLXB01000047">
    <property type="protein sequence ID" value="TCO86105.1"/>
    <property type="molecule type" value="Genomic_DNA"/>
</dbReference>
<dbReference type="AlphaFoldDB" id="A0A4V2SE06"/>
<sequence length="40" mass="4615">KRGDKKEKEKEIQKVKKITNRNKSEGRRADISPDMPVYGG</sequence>
<dbReference type="Proteomes" id="UP000295600">
    <property type="component" value="Unassembled WGS sequence"/>
</dbReference>
<feature type="compositionally biased region" description="Basic and acidic residues" evidence="1">
    <location>
        <begin position="1"/>
        <end position="14"/>
    </location>
</feature>
<evidence type="ECO:0000313" key="2">
    <source>
        <dbReference type="EMBL" id="TCO86105.1"/>
    </source>
</evidence>
<evidence type="ECO:0000256" key="1">
    <source>
        <dbReference type="SAM" id="MobiDB-lite"/>
    </source>
</evidence>